<dbReference type="EMBL" id="CYZX01000004">
    <property type="protein sequence ID" value="CUN96913.1"/>
    <property type="molecule type" value="Genomic_DNA"/>
</dbReference>
<dbReference type="OrthoDB" id="1932474at2"/>
<accession>A0A174B8Z6</accession>
<proteinExistence type="predicted"/>
<gene>
    <name evidence="1" type="ORF">ERS852471_00730</name>
</gene>
<protein>
    <submittedName>
        <fullName evidence="1">Uncharacterized protein</fullName>
    </submittedName>
</protein>
<organism evidence="1 2">
    <name type="scientific">Clostridium disporicum</name>
    <dbReference type="NCBI Taxonomy" id="84024"/>
    <lineage>
        <taxon>Bacteria</taxon>
        <taxon>Bacillati</taxon>
        <taxon>Bacillota</taxon>
        <taxon>Clostridia</taxon>
        <taxon>Eubacteriales</taxon>
        <taxon>Clostridiaceae</taxon>
        <taxon>Clostridium</taxon>
    </lineage>
</organism>
<evidence type="ECO:0000313" key="2">
    <source>
        <dbReference type="Proteomes" id="UP000095594"/>
    </source>
</evidence>
<reference evidence="1 2" key="1">
    <citation type="submission" date="2015-09" db="EMBL/GenBank/DDBJ databases">
        <authorList>
            <consortium name="Pathogen Informatics"/>
        </authorList>
    </citation>
    <scope>NUCLEOTIDE SEQUENCE [LARGE SCALE GENOMIC DNA]</scope>
    <source>
        <strain evidence="1 2">2789STDY5834856</strain>
    </source>
</reference>
<evidence type="ECO:0000313" key="1">
    <source>
        <dbReference type="EMBL" id="CUN96913.1"/>
    </source>
</evidence>
<dbReference type="Proteomes" id="UP000095594">
    <property type="component" value="Unassembled WGS sequence"/>
</dbReference>
<sequence length="191" mass="21847">MGKKIELVYEDKKYIVSIDGSEVEKLEDVDKAFERFKQVIKNNDSNNDKSWLYIEETIKSFENENVEINGQFKTVTIGPLKYFYNTGKVFYISESDMTQLIGGYGLIKFILETPGLQEKENIESFLELCKVAVENGANYRLSGGSITIISAVLNYGSVEFNFNYNKINKGIAIEDGSFEEFKKYVLETINK</sequence>
<name>A0A174B8Z6_9CLOT</name>
<dbReference type="RefSeq" id="WP_055264020.1">
    <property type="nucleotide sequence ID" value="NZ_CABIXQ010000004.1"/>
</dbReference>
<dbReference type="AlphaFoldDB" id="A0A174B8Z6"/>